<dbReference type="RefSeq" id="WP_015201237.1">
    <property type="nucleotide sequence ID" value="NC_019753.1"/>
</dbReference>
<evidence type="ECO:0000256" key="1">
    <source>
        <dbReference type="SAM" id="Coils"/>
    </source>
</evidence>
<dbReference type="InterPro" id="IPR052967">
    <property type="entry name" value="Stress_Response_Assoc"/>
</dbReference>
<organism evidence="4 5">
    <name type="scientific">Crinalium epipsammum PCC 9333</name>
    <dbReference type="NCBI Taxonomy" id="1173022"/>
    <lineage>
        <taxon>Bacteria</taxon>
        <taxon>Bacillati</taxon>
        <taxon>Cyanobacteriota</taxon>
        <taxon>Cyanophyceae</taxon>
        <taxon>Gomontiellales</taxon>
        <taxon>Gomontiellaceae</taxon>
        <taxon>Crinalium</taxon>
    </lineage>
</organism>
<dbReference type="Pfam" id="PF09557">
    <property type="entry name" value="DUF2382"/>
    <property type="match status" value="1"/>
</dbReference>
<dbReference type="AlphaFoldDB" id="K9VSR8"/>
<evidence type="ECO:0000256" key="2">
    <source>
        <dbReference type="SAM" id="MobiDB-lite"/>
    </source>
</evidence>
<feature type="coiled-coil region" evidence="1">
    <location>
        <begin position="238"/>
        <end position="265"/>
    </location>
</feature>
<dbReference type="NCBIfam" id="TIGR02271">
    <property type="entry name" value="YsnF/AvaK domain"/>
    <property type="match status" value="1"/>
</dbReference>
<feature type="compositionally biased region" description="Basic and acidic residues" evidence="2">
    <location>
        <begin position="1"/>
        <end position="10"/>
    </location>
</feature>
<evidence type="ECO:0000259" key="3">
    <source>
        <dbReference type="Pfam" id="PF09557"/>
    </source>
</evidence>
<proteinExistence type="predicted"/>
<dbReference type="PATRIC" id="fig|1173022.3.peg.101"/>
<dbReference type="PANTHER" id="PTHR38463:SF1">
    <property type="entry name" value="STRESS RESPONSE PROTEIN YSNF"/>
    <property type="match status" value="1"/>
</dbReference>
<name>K9VSR8_9CYAN</name>
<dbReference type="KEGG" id="cep:Cri9333_0093"/>
<dbReference type="Proteomes" id="UP000010472">
    <property type="component" value="Chromosome"/>
</dbReference>
<feature type="domain" description="DUF2382" evidence="3">
    <location>
        <begin position="153"/>
        <end position="266"/>
    </location>
</feature>
<accession>K9VSR8</accession>
<keyword evidence="1" id="KW-0175">Coiled coil</keyword>
<gene>
    <name evidence="4" type="ORF">Cri9333_0093</name>
</gene>
<evidence type="ECO:0000313" key="5">
    <source>
        <dbReference type="Proteomes" id="UP000010472"/>
    </source>
</evidence>
<keyword evidence="5" id="KW-1185">Reference proteome</keyword>
<protein>
    <recommendedName>
        <fullName evidence="3">DUF2382 domain-containing protein</fullName>
    </recommendedName>
</protein>
<dbReference type="STRING" id="1173022.Cri9333_0093"/>
<dbReference type="EMBL" id="CP003620">
    <property type="protein sequence ID" value="AFZ11093.1"/>
    <property type="molecule type" value="Genomic_DNA"/>
</dbReference>
<sequence>MTNSEHDANRDPISGEPGSHPVGTGLGAAGAGAMGAAIGGVVGGPIGAVVGSVIGSVAGGLMGKGAAEAVNPTEEETYWKDNYASRPYVEPDTSYDAYQPAYTTGYEGFSRYADTDKTYDEIEPELQSDYEQKYASSGVPWEKAKHAARDAYIKLYEERLVADKQRVKAGEVTVGKRVETDTARVAVPVEKERVVVERITPTDAGVAVNPATVNFGQAETTRIDVYEETADVQKQAFVREEVNVRKEVQQEVVQVEEQVRREELDIDTQGQSVIDKGNKSI</sequence>
<dbReference type="PANTHER" id="PTHR38463">
    <property type="entry name" value="STRESS RESPONSE PROTEIN YSNF"/>
    <property type="match status" value="1"/>
</dbReference>
<dbReference type="InterPro" id="IPR019060">
    <property type="entry name" value="DUF2382"/>
</dbReference>
<dbReference type="HOGENOM" id="CLU_989430_0_0_3"/>
<dbReference type="OrthoDB" id="282393at2"/>
<reference evidence="4 5" key="1">
    <citation type="submission" date="2012-06" db="EMBL/GenBank/DDBJ databases">
        <title>Finished chromosome of genome of Crinalium epipsammum PCC 9333.</title>
        <authorList>
            <consortium name="US DOE Joint Genome Institute"/>
            <person name="Gugger M."/>
            <person name="Coursin T."/>
            <person name="Rippka R."/>
            <person name="Tandeau De Marsac N."/>
            <person name="Huntemann M."/>
            <person name="Wei C.-L."/>
            <person name="Han J."/>
            <person name="Detter J.C."/>
            <person name="Han C."/>
            <person name="Tapia R."/>
            <person name="Davenport K."/>
            <person name="Daligault H."/>
            <person name="Erkkila T."/>
            <person name="Gu W."/>
            <person name="Munk A.C.C."/>
            <person name="Teshima H."/>
            <person name="Xu Y."/>
            <person name="Chain P."/>
            <person name="Chen A."/>
            <person name="Krypides N."/>
            <person name="Mavromatis K."/>
            <person name="Markowitz V."/>
            <person name="Szeto E."/>
            <person name="Ivanova N."/>
            <person name="Mikhailova N."/>
            <person name="Ovchinnikova G."/>
            <person name="Pagani I."/>
            <person name="Pati A."/>
            <person name="Goodwin L."/>
            <person name="Peters L."/>
            <person name="Pitluck S."/>
            <person name="Woyke T."/>
            <person name="Kerfeld C."/>
        </authorList>
    </citation>
    <scope>NUCLEOTIDE SEQUENCE [LARGE SCALE GENOMIC DNA]</scope>
    <source>
        <strain evidence="4 5">PCC 9333</strain>
    </source>
</reference>
<dbReference type="eggNOG" id="COG3861">
    <property type="taxonomic scope" value="Bacteria"/>
</dbReference>
<evidence type="ECO:0000313" key="4">
    <source>
        <dbReference type="EMBL" id="AFZ11093.1"/>
    </source>
</evidence>
<feature type="region of interest" description="Disordered" evidence="2">
    <location>
        <begin position="1"/>
        <end position="26"/>
    </location>
</feature>